<gene>
    <name evidence="1" type="ORF">RGQ29_020688</name>
</gene>
<sequence length="254" mass="28496">MENGDQTTPILLGRPFLKTSKTKIDVYSGTLTMEFDGEIVKFNIYDAIKYPDDDNLVYSIDVIDSLAQEVFELDGKDGLEVAISKHLEKENGELALSTDLEEIVASLNDFSKLQQSSNAHHITLPVSNERPLPSILQAPIPDLKPLPNHLKYVFLRDEGTLQVIISSKLSAPQEEKLVQVLKEHKTTIGWTIPDIKGISPSTCMHRILLEEGARPSRQLQRRLNPPMMDVVNKEILKLLEVGVIYPISDSNWVS</sequence>
<dbReference type="SUPFAM" id="SSF56672">
    <property type="entry name" value="DNA/RNA polymerases"/>
    <property type="match status" value="1"/>
</dbReference>
<comment type="caution">
    <text evidence="1">The sequence shown here is derived from an EMBL/GenBank/DDBJ whole genome shotgun (WGS) entry which is preliminary data.</text>
</comment>
<dbReference type="AlphaFoldDB" id="A0AAN7IXI7"/>
<reference evidence="1 2" key="1">
    <citation type="journal article" date="2023" name="G3 (Bethesda)">
        <title>A haplotype-resolved chromosome-scale genome for Quercus rubra L. provides insights into the genetics of adaptive traits for red oak species.</title>
        <authorList>
            <person name="Kapoor B."/>
            <person name="Jenkins J."/>
            <person name="Schmutz J."/>
            <person name="Zhebentyayeva T."/>
            <person name="Kuelheim C."/>
            <person name="Coggeshall M."/>
            <person name="Heim C."/>
            <person name="Lasky J.R."/>
            <person name="Leites L."/>
            <person name="Islam-Faridi N."/>
            <person name="Romero-Severson J."/>
            <person name="DeLeo V.L."/>
            <person name="Lucas S.M."/>
            <person name="Lazic D."/>
            <person name="Gailing O."/>
            <person name="Carlson J."/>
            <person name="Staton M."/>
        </authorList>
    </citation>
    <scope>NUCLEOTIDE SEQUENCE [LARGE SCALE GENOMIC DNA]</scope>
    <source>
        <strain evidence="1">Pseudo-F2</strain>
    </source>
</reference>
<dbReference type="Gene3D" id="3.10.10.10">
    <property type="entry name" value="HIV Type 1 Reverse Transcriptase, subunit A, domain 1"/>
    <property type="match status" value="1"/>
</dbReference>
<dbReference type="Proteomes" id="UP001324115">
    <property type="component" value="Unassembled WGS sequence"/>
</dbReference>
<dbReference type="PANTHER" id="PTHR33067">
    <property type="entry name" value="RNA-DIRECTED DNA POLYMERASE-RELATED"/>
    <property type="match status" value="1"/>
</dbReference>
<accession>A0AAN7IXI7</accession>
<evidence type="ECO:0000313" key="1">
    <source>
        <dbReference type="EMBL" id="KAK4590247.1"/>
    </source>
</evidence>
<evidence type="ECO:0000313" key="2">
    <source>
        <dbReference type="Proteomes" id="UP001324115"/>
    </source>
</evidence>
<proteinExistence type="predicted"/>
<dbReference type="InterPro" id="IPR043502">
    <property type="entry name" value="DNA/RNA_pol_sf"/>
</dbReference>
<dbReference type="EMBL" id="JAXUIC010000005">
    <property type="protein sequence ID" value="KAK4590247.1"/>
    <property type="molecule type" value="Genomic_DNA"/>
</dbReference>
<keyword evidence="2" id="KW-1185">Reference proteome</keyword>
<name>A0AAN7IXI7_QUERU</name>
<organism evidence="1 2">
    <name type="scientific">Quercus rubra</name>
    <name type="common">Northern red oak</name>
    <name type="synonym">Quercus borealis</name>
    <dbReference type="NCBI Taxonomy" id="3512"/>
    <lineage>
        <taxon>Eukaryota</taxon>
        <taxon>Viridiplantae</taxon>
        <taxon>Streptophyta</taxon>
        <taxon>Embryophyta</taxon>
        <taxon>Tracheophyta</taxon>
        <taxon>Spermatophyta</taxon>
        <taxon>Magnoliopsida</taxon>
        <taxon>eudicotyledons</taxon>
        <taxon>Gunneridae</taxon>
        <taxon>Pentapetalae</taxon>
        <taxon>rosids</taxon>
        <taxon>fabids</taxon>
        <taxon>Fagales</taxon>
        <taxon>Fagaceae</taxon>
        <taxon>Quercus</taxon>
    </lineage>
</organism>
<protein>
    <submittedName>
        <fullName evidence="1">Uncharacterized protein</fullName>
    </submittedName>
</protein>
<dbReference type="PANTHER" id="PTHR33067:SF9">
    <property type="entry name" value="RNA-DIRECTED DNA POLYMERASE"/>
    <property type="match status" value="1"/>
</dbReference>